<proteinExistence type="predicted"/>
<keyword evidence="1" id="KW-0472">Membrane</keyword>
<evidence type="ECO:0000313" key="3">
    <source>
        <dbReference type="Proteomes" id="UP000326565"/>
    </source>
</evidence>
<reference evidence="2 3" key="1">
    <citation type="submission" date="2019-04" db="EMBL/GenBank/DDBJ databases">
        <title>Friends and foes A comparative genomics study of 23 Aspergillus species from section Flavi.</title>
        <authorList>
            <consortium name="DOE Joint Genome Institute"/>
            <person name="Kjaerbolling I."/>
            <person name="Vesth T."/>
            <person name="Frisvad J.C."/>
            <person name="Nybo J.L."/>
            <person name="Theobald S."/>
            <person name="Kildgaard S."/>
            <person name="Isbrandt T."/>
            <person name="Kuo A."/>
            <person name="Sato A."/>
            <person name="Lyhne E.K."/>
            <person name="Kogle M.E."/>
            <person name="Wiebenga A."/>
            <person name="Kun R.S."/>
            <person name="Lubbers R.J."/>
            <person name="Makela M.R."/>
            <person name="Barry K."/>
            <person name="Chovatia M."/>
            <person name="Clum A."/>
            <person name="Daum C."/>
            <person name="Haridas S."/>
            <person name="He G."/>
            <person name="LaButti K."/>
            <person name="Lipzen A."/>
            <person name="Mondo S."/>
            <person name="Riley R."/>
            <person name="Salamov A."/>
            <person name="Simmons B.A."/>
            <person name="Magnuson J.K."/>
            <person name="Henrissat B."/>
            <person name="Mortensen U.H."/>
            <person name="Larsen T.O."/>
            <person name="Devries R.P."/>
            <person name="Grigoriev I.V."/>
            <person name="Machida M."/>
            <person name="Baker S.E."/>
            <person name="Andersen M.R."/>
        </authorList>
    </citation>
    <scope>NUCLEOTIDE SEQUENCE [LARGE SCALE GENOMIC DNA]</scope>
    <source>
        <strain evidence="2 3">CBS 151.66</strain>
    </source>
</reference>
<evidence type="ECO:0000313" key="2">
    <source>
        <dbReference type="EMBL" id="KAB8073216.1"/>
    </source>
</evidence>
<protein>
    <submittedName>
        <fullName evidence="2">Uncharacterized protein</fullName>
    </submittedName>
</protein>
<feature type="transmembrane region" description="Helical" evidence="1">
    <location>
        <begin position="12"/>
        <end position="31"/>
    </location>
</feature>
<evidence type="ECO:0000256" key="1">
    <source>
        <dbReference type="SAM" id="Phobius"/>
    </source>
</evidence>
<keyword evidence="1" id="KW-1133">Transmembrane helix</keyword>
<name>A0A5N5WXD3_9EURO</name>
<keyword evidence="1" id="KW-0812">Transmembrane</keyword>
<accession>A0A5N5WXD3</accession>
<dbReference type="Proteomes" id="UP000326565">
    <property type="component" value="Unassembled WGS sequence"/>
</dbReference>
<organism evidence="2 3">
    <name type="scientific">Aspergillus leporis</name>
    <dbReference type="NCBI Taxonomy" id="41062"/>
    <lineage>
        <taxon>Eukaryota</taxon>
        <taxon>Fungi</taxon>
        <taxon>Dikarya</taxon>
        <taxon>Ascomycota</taxon>
        <taxon>Pezizomycotina</taxon>
        <taxon>Eurotiomycetes</taxon>
        <taxon>Eurotiomycetidae</taxon>
        <taxon>Eurotiales</taxon>
        <taxon>Aspergillaceae</taxon>
        <taxon>Aspergillus</taxon>
        <taxon>Aspergillus subgen. Circumdati</taxon>
    </lineage>
</organism>
<sequence length="52" mass="5626">MWILIVEPDQPHINGLLTLLGIVIKFFFFSLESKSHSAGASKLLATPGNSSV</sequence>
<dbReference type="EMBL" id="ML732231">
    <property type="protein sequence ID" value="KAB8073216.1"/>
    <property type="molecule type" value="Genomic_DNA"/>
</dbReference>
<keyword evidence="3" id="KW-1185">Reference proteome</keyword>
<dbReference type="AlphaFoldDB" id="A0A5N5WXD3"/>
<gene>
    <name evidence="2" type="ORF">BDV29DRAFT_175861</name>
</gene>